<dbReference type="PROSITE" id="PS50228">
    <property type="entry name" value="SUEL_LECTIN"/>
    <property type="match status" value="1"/>
</dbReference>
<dbReference type="InterPro" id="IPR000922">
    <property type="entry name" value="Lectin_gal-bd_dom"/>
</dbReference>
<feature type="signal peptide" evidence="9">
    <location>
        <begin position="1"/>
        <end position="23"/>
    </location>
</feature>
<dbReference type="InterPro" id="IPR043159">
    <property type="entry name" value="Lectin_gal-bd_sf"/>
</dbReference>
<proteinExistence type="evidence at transcript level"/>
<dbReference type="EC" id="3.2.1.23" evidence="3 7"/>
<dbReference type="Gene3D" id="2.60.120.260">
    <property type="entry name" value="Galactose-binding domain-like"/>
    <property type="match status" value="1"/>
</dbReference>
<dbReference type="FunFam" id="3.20.20.80:FF:000006">
    <property type="entry name" value="Beta-galactosidase"/>
    <property type="match status" value="1"/>
</dbReference>
<keyword evidence="5 7" id="KW-0378">Hydrolase</keyword>
<dbReference type="CDD" id="cd22842">
    <property type="entry name" value="Gal_Rha_Lectin_BGal"/>
    <property type="match status" value="1"/>
</dbReference>
<gene>
    <name evidence="11" type="primary">bgal11</name>
</gene>
<evidence type="ECO:0000259" key="10">
    <source>
        <dbReference type="PROSITE" id="PS50228"/>
    </source>
</evidence>
<keyword evidence="4 9" id="KW-0732">Signal</keyword>
<dbReference type="PRINTS" id="PR00742">
    <property type="entry name" value="GLHYDRLASE35"/>
</dbReference>
<protein>
    <recommendedName>
        <fullName evidence="3 7">Beta-galactosidase</fullName>
        <ecNumber evidence="3 7">3.2.1.23</ecNumber>
    </recommendedName>
</protein>
<organism evidence="11">
    <name type="scientific">Ipomoea batatas</name>
    <name type="common">Sweet potato</name>
    <name type="synonym">Convolvulus batatas</name>
    <dbReference type="NCBI Taxonomy" id="4120"/>
    <lineage>
        <taxon>Eukaryota</taxon>
        <taxon>Viridiplantae</taxon>
        <taxon>Streptophyta</taxon>
        <taxon>Embryophyta</taxon>
        <taxon>Tracheophyta</taxon>
        <taxon>Spermatophyta</taxon>
        <taxon>Magnoliopsida</taxon>
        <taxon>eudicotyledons</taxon>
        <taxon>Gunneridae</taxon>
        <taxon>Pentapetalae</taxon>
        <taxon>asterids</taxon>
        <taxon>lamiids</taxon>
        <taxon>Solanales</taxon>
        <taxon>Convolvulaceae</taxon>
        <taxon>Ipomoeeae</taxon>
        <taxon>Ipomoea</taxon>
    </lineage>
</organism>
<comment type="catalytic activity">
    <reaction evidence="1 7">
        <text>Hydrolysis of terminal non-reducing beta-D-galactose residues in beta-D-galactosides.</text>
        <dbReference type="EC" id="3.2.1.23"/>
    </reaction>
</comment>
<evidence type="ECO:0000256" key="1">
    <source>
        <dbReference type="ARBA" id="ARBA00001412"/>
    </source>
</evidence>
<sequence length="834" mass="94336">MGRASCVLVVGLLWMLAASTVVGNHTKTVTYDKRSLIIGGAREIFFSGSIHYPRMPTEVWPDILRKAKEGGLNVIQTYIFWNIHEPVQGQFNFEGNNDVVKFIRMIGDMGMYVTLRVGPYLEAEWNLGGFPYWMKEVPNIIFRSYNEPFMNHMKKFVVMVIDMMKKEKLFAPQGGPIIMAQIENEYSNVAASYRELGVKYIHWAAELAVGLYNEVPWIMCKQKEAPNSVINTCNGRQCGDTFSGPNGPNKPFMWTENWTAQYRVFGDPPSQRSAEDLAFSVTRFYAKNGTYVNYYMYFGGNNYGRTGSSFVSTGYYDEGPLDQYGLYRNPKWSHLRDCHRALKLSKKPLLWGSPTVKKISTDLEIITFENTNLKLCAAFLTNNNTAKPNSINFRGTEYYLPARSISLLPDCKNVIFNTQNVVSQHNARNFVPSKVAANLKWEMFHESIPKHDSLSLKFQSPLELYTLTKDTTDYAWYSTKITLNKRDLPMRSDILPVLEIRSRGHALLAFVNGEYVGSNHGTNIEKGFDFRVPVNMKPGDNEITILHVLVGFPNSGAYMEKRFAGIKRVVLQGLMSGTLDITLNSWTHSVGVSGEKLKLFTEEGAEKAKWGPVTGNHNTRRATWYKTHFDLPEGNDPIAVNMEKMSKGCVDQRERHRPLLGCIPVPAWTANPIRISYSLSYLKPKNNLMVVFEEIGGDPQGVEVMLVNRDTICSYISEYYPSNVKSWEREGDEFKSVSDDLKPTVRLSCPDDKVMKKIEFAEYGDPEGVCGNYFPGNCTFPNANEIVEKACLGKSQCKIPVDKSLFEEGGKDLCPNIYKSLAVQAKCGRQGKDD</sequence>
<evidence type="ECO:0000256" key="4">
    <source>
        <dbReference type="ARBA" id="ARBA00022729"/>
    </source>
</evidence>
<evidence type="ECO:0000313" key="11">
    <source>
        <dbReference type="EMBL" id="QSM07477.1"/>
    </source>
</evidence>
<accession>A0A899J837</accession>
<dbReference type="Pfam" id="PF17834">
    <property type="entry name" value="GHD"/>
    <property type="match status" value="1"/>
</dbReference>
<evidence type="ECO:0000256" key="9">
    <source>
        <dbReference type="SAM" id="SignalP"/>
    </source>
</evidence>
<dbReference type="PROSITE" id="PS01182">
    <property type="entry name" value="GLYCOSYL_HYDROL_F35"/>
    <property type="match status" value="1"/>
</dbReference>
<dbReference type="Pfam" id="PF01301">
    <property type="entry name" value="Glyco_hydro_35"/>
    <property type="match status" value="1"/>
</dbReference>
<dbReference type="InterPro" id="IPR008979">
    <property type="entry name" value="Galactose-bd-like_sf"/>
</dbReference>
<keyword evidence="6 7" id="KW-0326">Glycosidase</keyword>
<dbReference type="EMBL" id="MW566724">
    <property type="protein sequence ID" value="QSM07477.1"/>
    <property type="molecule type" value="mRNA"/>
</dbReference>
<dbReference type="InterPro" id="IPR031330">
    <property type="entry name" value="Gly_Hdrlase_35_cat"/>
</dbReference>
<evidence type="ECO:0000256" key="3">
    <source>
        <dbReference type="ARBA" id="ARBA00012756"/>
    </source>
</evidence>
<name>A0A899J837_IPOBA</name>
<dbReference type="GO" id="GO:0005975">
    <property type="term" value="P:carbohydrate metabolic process"/>
    <property type="evidence" value="ECO:0007669"/>
    <property type="project" value="InterPro"/>
</dbReference>
<dbReference type="InterPro" id="IPR041392">
    <property type="entry name" value="GHD"/>
</dbReference>
<evidence type="ECO:0000256" key="2">
    <source>
        <dbReference type="ARBA" id="ARBA00009809"/>
    </source>
</evidence>
<evidence type="ECO:0000256" key="8">
    <source>
        <dbReference type="RuleBase" id="RU003679"/>
    </source>
</evidence>
<dbReference type="Gene3D" id="2.60.120.740">
    <property type="match status" value="1"/>
</dbReference>
<feature type="chain" id="PRO_5033064942" description="Beta-galactosidase" evidence="9">
    <location>
        <begin position="24"/>
        <end position="834"/>
    </location>
</feature>
<comment type="similarity">
    <text evidence="2 8">Belongs to the glycosyl hydrolase 35 family.</text>
</comment>
<dbReference type="PANTHER" id="PTHR23421">
    <property type="entry name" value="BETA-GALACTOSIDASE RELATED"/>
    <property type="match status" value="1"/>
</dbReference>
<dbReference type="Pfam" id="PF02140">
    <property type="entry name" value="SUEL_Lectin"/>
    <property type="match status" value="1"/>
</dbReference>
<dbReference type="Gene3D" id="3.20.20.80">
    <property type="entry name" value="Glycosidases"/>
    <property type="match status" value="1"/>
</dbReference>
<dbReference type="InterPro" id="IPR001944">
    <property type="entry name" value="Glycoside_Hdrlase_35"/>
</dbReference>
<evidence type="ECO:0000256" key="6">
    <source>
        <dbReference type="ARBA" id="ARBA00023295"/>
    </source>
</evidence>
<reference evidence="11" key="1">
    <citation type="journal article" name="BMC Genomics">
        <title>Genome-wide in silico identification and expression analysis of beta-galactosidase family members in sweetpotato [Ipomoea batatas (L.) Lam].</title>
        <authorList>
            <person name="Hou F."/>
            <person name="Du T."/>
            <person name="Qin Z."/>
            <person name="Xu T."/>
            <person name="Li A."/>
            <person name="Dong S."/>
            <person name="Ma D."/>
            <person name="Li Z."/>
            <person name="Wang Q."/>
            <person name="Zhang L."/>
        </authorList>
    </citation>
    <scope>NUCLEOTIDE SEQUENCE</scope>
</reference>
<dbReference type="SUPFAM" id="SSF51445">
    <property type="entry name" value="(Trans)glycosidases"/>
    <property type="match status" value="1"/>
</dbReference>
<evidence type="ECO:0000256" key="5">
    <source>
        <dbReference type="ARBA" id="ARBA00022801"/>
    </source>
</evidence>
<dbReference type="GO" id="GO:0030246">
    <property type="term" value="F:carbohydrate binding"/>
    <property type="evidence" value="ECO:0007669"/>
    <property type="project" value="InterPro"/>
</dbReference>
<evidence type="ECO:0000256" key="7">
    <source>
        <dbReference type="RuleBase" id="RU000675"/>
    </source>
</evidence>
<dbReference type="GO" id="GO:0004565">
    <property type="term" value="F:beta-galactosidase activity"/>
    <property type="evidence" value="ECO:0007669"/>
    <property type="project" value="UniProtKB-EC"/>
</dbReference>
<dbReference type="SUPFAM" id="SSF49785">
    <property type="entry name" value="Galactose-binding domain-like"/>
    <property type="match status" value="2"/>
</dbReference>
<dbReference type="AlphaFoldDB" id="A0A899J837"/>
<feature type="domain" description="SUEL-type lectin" evidence="10">
    <location>
        <begin position="739"/>
        <end position="828"/>
    </location>
</feature>
<dbReference type="InterPro" id="IPR017853">
    <property type="entry name" value="GH"/>
</dbReference>
<dbReference type="InterPro" id="IPR019801">
    <property type="entry name" value="Glyco_hydro_35_CS"/>
</dbReference>